<dbReference type="CDD" id="cd06579">
    <property type="entry name" value="TM_PBP1_transp_AraH_like"/>
    <property type="match status" value="1"/>
</dbReference>
<feature type="transmembrane region" description="Helical" evidence="11">
    <location>
        <begin position="303"/>
        <end position="322"/>
    </location>
</feature>
<dbReference type="Proteomes" id="UP000584642">
    <property type="component" value="Unassembled WGS sequence"/>
</dbReference>
<feature type="transmembrane region" description="Helical" evidence="11">
    <location>
        <begin position="252"/>
        <end position="274"/>
    </location>
</feature>
<comment type="caution">
    <text evidence="12">The sequence shown here is derived from an EMBL/GenBank/DDBJ whole genome shotgun (WGS) entry which is preliminary data.</text>
</comment>
<organism evidence="12 13">
    <name type="scientific">Azospirillum oleiclasticum</name>
    <dbReference type="NCBI Taxonomy" id="2735135"/>
    <lineage>
        <taxon>Bacteria</taxon>
        <taxon>Pseudomonadati</taxon>
        <taxon>Pseudomonadota</taxon>
        <taxon>Alphaproteobacteria</taxon>
        <taxon>Rhodospirillales</taxon>
        <taxon>Azospirillaceae</taxon>
        <taxon>Azospirillum</taxon>
    </lineage>
</organism>
<dbReference type="RefSeq" id="WP_180284713.1">
    <property type="nucleotide sequence ID" value="NZ_JABFDB010000023.1"/>
</dbReference>
<evidence type="ECO:0000256" key="5">
    <source>
        <dbReference type="ARBA" id="ARBA00022597"/>
    </source>
</evidence>
<evidence type="ECO:0000256" key="2">
    <source>
        <dbReference type="ARBA" id="ARBA00022448"/>
    </source>
</evidence>
<dbReference type="Pfam" id="PF02653">
    <property type="entry name" value="BPD_transp_2"/>
    <property type="match status" value="1"/>
</dbReference>
<evidence type="ECO:0000313" key="13">
    <source>
        <dbReference type="Proteomes" id="UP000584642"/>
    </source>
</evidence>
<evidence type="ECO:0000256" key="1">
    <source>
        <dbReference type="ARBA" id="ARBA00004651"/>
    </source>
</evidence>
<name>A0ABX2TF84_9PROT</name>
<keyword evidence="7 11" id="KW-1133">Transmembrane helix</keyword>
<feature type="transmembrane region" description="Helical" evidence="11">
    <location>
        <begin position="187"/>
        <end position="205"/>
    </location>
</feature>
<feature type="transmembrane region" description="Helical" evidence="11">
    <location>
        <begin position="111"/>
        <end position="130"/>
    </location>
</feature>
<evidence type="ECO:0000256" key="4">
    <source>
        <dbReference type="ARBA" id="ARBA00022519"/>
    </source>
</evidence>
<feature type="transmembrane region" description="Helical" evidence="11">
    <location>
        <begin position="142"/>
        <end position="161"/>
    </location>
</feature>
<reference evidence="12 13" key="1">
    <citation type="submission" date="2020-05" db="EMBL/GenBank/DDBJ databases">
        <title>Azospirillum oleiclasticum sp. nov, a nitrogen-fixing and heavy crude oil-emulsifying bacterium isolated from the crude oil of Yumen Oilfield.</title>
        <authorList>
            <person name="Wu D."/>
            <person name="Cai M."/>
            <person name="Zhang X."/>
        </authorList>
    </citation>
    <scope>NUCLEOTIDE SEQUENCE [LARGE SCALE GENOMIC DNA]</scope>
    <source>
        <strain evidence="12 13">ROY-1-1-2</strain>
    </source>
</reference>
<comment type="function">
    <text evidence="9">Part of the binding-protein-dependent transport system for D-xylose. Probably responsible for the translocation of the substrate across the membrane.</text>
</comment>
<keyword evidence="2" id="KW-0813">Transport</keyword>
<evidence type="ECO:0000256" key="3">
    <source>
        <dbReference type="ARBA" id="ARBA00022475"/>
    </source>
</evidence>
<feature type="transmembrane region" description="Helical" evidence="11">
    <location>
        <begin position="376"/>
        <end position="400"/>
    </location>
</feature>
<evidence type="ECO:0000313" key="12">
    <source>
        <dbReference type="EMBL" id="NYZ22933.1"/>
    </source>
</evidence>
<evidence type="ECO:0000256" key="11">
    <source>
        <dbReference type="SAM" id="Phobius"/>
    </source>
</evidence>
<evidence type="ECO:0000256" key="8">
    <source>
        <dbReference type="ARBA" id="ARBA00023136"/>
    </source>
</evidence>
<feature type="transmembrane region" description="Helical" evidence="11">
    <location>
        <begin position="57"/>
        <end position="79"/>
    </location>
</feature>
<dbReference type="InterPro" id="IPR001851">
    <property type="entry name" value="ABC_transp_permease"/>
</dbReference>
<feature type="transmembrane region" description="Helical" evidence="11">
    <location>
        <begin position="342"/>
        <end position="364"/>
    </location>
</feature>
<accession>A0ABX2TF84</accession>
<evidence type="ECO:0000256" key="7">
    <source>
        <dbReference type="ARBA" id="ARBA00022989"/>
    </source>
</evidence>
<feature type="transmembrane region" description="Helical" evidence="11">
    <location>
        <begin position="226"/>
        <end position="246"/>
    </location>
</feature>
<keyword evidence="4" id="KW-0997">Cell inner membrane</keyword>
<keyword evidence="8 11" id="KW-0472">Membrane</keyword>
<sequence>MTATSPATATTRPTARGVLDALDLDTRMLAMVGALGVIWVVFDLVTGGVFLTPRNLWNLAVQTSSVATMATGMVLVIVARYIDLSVGALLGLTGMVMAVIQARWLPGMGDISWIAALVGGALLAGAVGGLQGWWIAYRGVPAFIVTLAGLLIYRGLAWWMTSGQTVAPLNPSFEVIGGGLDGSIGAFWSWVLGIAAVLALVARAVHARRRRRQFGCLTRPLWAEAAVLLVQVVPVIAFVMVMNAYLQPRTGIPMGIPVPVLIVIAVTLVMTVVATRTRFGRYVFAIGGNPEAAELSGINVKRITVWIFVVMGLLVAVGAAIATARLKAGLNATGELDELRVIAAAVIGGTSLAGGVGTIFGAVLGALTMQSLQSGMVLLGLPSPMQNVVIGAVLVFAVWLDQSYRRGKL</sequence>
<gene>
    <name evidence="12" type="ORF">HND93_24775</name>
</gene>
<keyword evidence="13" id="KW-1185">Reference proteome</keyword>
<dbReference type="PANTHER" id="PTHR32196:SF32">
    <property type="entry name" value="XYLOSE TRANSPORT SYSTEM PERMEASE PROTEIN XYLH"/>
    <property type="match status" value="1"/>
</dbReference>
<evidence type="ECO:0000256" key="6">
    <source>
        <dbReference type="ARBA" id="ARBA00022692"/>
    </source>
</evidence>
<dbReference type="EMBL" id="JABFDB010000023">
    <property type="protein sequence ID" value="NYZ22933.1"/>
    <property type="molecule type" value="Genomic_DNA"/>
</dbReference>
<keyword evidence="5" id="KW-0762">Sugar transport</keyword>
<proteinExistence type="predicted"/>
<comment type="subcellular location">
    <subcellularLocation>
        <location evidence="1">Cell membrane</location>
        <topology evidence="1">Multi-pass membrane protein</topology>
    </subcellularLocation>
</comment>
<evidence type="ECO:0000256" key="9">
    <source>
        <dbReference type="ARBA" id="ARBA00035611"/>
    </source>
</evidence>
<keyword evidence="6 11" id="KW-0812">Transmembrane</keyword>
<keyword evidence="3" id="KW-1003">Cell membrane</keyword>
<evidence type="ECO:0000256" key="10">
    <source>
        <dbReference type="ARBA" id="ARBA00035686"/>
    </source>
</evidence>
<dbReference type="PANTHER" id="PTHR32196">
    <property type="entry name" value="ABC TRANSPORTER PERMEASE PROTEIN YPHD-RELATED-RELATED"/>
    <property type="match status" value="1"/>
</dbReference>
<feature type="transmembrane region" description="Helical" evidence="11">
    <location>
        <begin position="86"/>
        <end position="105"/>
    </location>
</feature>
<protein>
    <recommendedName>
        <fullName evidence="10">Xylose transport system permease protein XylH</fullName>
    </recommendedName>
</protein>
<feature type="transmembrane region" description="Helical" evidence="11">
    <location>
        <begin position="29"/>
        <end position="51"/>
    </location>
</feature>